<accession>A0ABU1ZY03</accession>
<evidence type="ECO:0000313" key="1">
    <source>
        <dbReference type="EMBL" id="MDR7329809.1"/>
    </source>
</evidence>
<dbReference type="RefSeq" id="WP_290194922.1">
    <property type="nucleotide sequence ID" value="NZ_CP047654.1"/>
</dbReference>
<name>A0ABU1ZY03_9CORY</name>
<dbReference type="Proteomes" id="UP001180840">
    <property type="component" value="Unassembled WGS sequence"/>
</dbReference>
<reference evidence="1" key="1">
    <citation type="submission" date="2023-07" db="EMBL/GenBank/DDBJ databases">
        <title>Sequencing the genomes of 1000 actinobacteria strains.</title>
        <authorList>
            <person name="Klenk H.-P."/>
        </authorList>
    </citation>
    <scope>NUCLEOTIDE SEQUENCE</scope>
    <source>
        <strain evidence="1">DSM 107476</strain>
    </source>
</reference>
<sequence length="111" mass="12002">MAMNISVNIHDATFGDLVSLVEAAKKAGATRDTEITLHEGQISIAVDTSRPTPEAPNSASTVYTHDVIDGEENHLYEAGKNFAETMRSTANQGSDAALRLIAELLRGDRRY</sequence>
<dbReference type="EMBL" id="JAVDXZ010000001">
    <property type="protein sequence ID" value="MDR7329809.1"/>
    <property type="molecule type" value="Genomic_DNA"/>
</dbReference>
<comment type="caution">
    <text evidence="1">The sequence shown here is derived from an EMBL/GenBank/DDBJ whole genome shotgun (WGS) entry which is preliminary data.</text>
</comment>
<organism evidence="1 2">
    <name type="scientific">Corynebacterium guangdongense</name>
    <dbReference type="NCBI Taxonomy" id="1783348"/>
    <lineage>
        <taxon>Bacteria</taxon>
        <taxon>Bacillati</taxon>
        <taxon>Actinomycetota</taxon>
        <taxon>Actinomycetes</taxon>
        <taxon>Mycobacteriales</taxon>
        <taxon>Corynebacteriaceae</taxon>
        <taxon>Corynebacterium</taxon>
    </lineage>
</organism>
<gene>
    <name evidence="1" type="ORF">J2S39_001485</name>
</gene>
<evidence type="ECO:0000313" key="2">
    <source>
        <dbReference type="Proteomes" id="UP001180840"/>
    </source>
</evidence>
<protein>
    <submittedName>
        <fullName evidence="1">Uncharacterized protein</fullName>
    </submittedName>
</protein>
<proteinExistence type="predicted"/>
<keyword evidence="2" id="KW-1185">Reference proteome</keyword>